<keyword evidence="2" id="KW-1185">Reference proteome</keyword>
<evidence type="ECO:0000313" key="2">
    <source>
        <dbReference type="Proteomes" id="UP000030655"/>
    </source>
</evidence>
<name>A0A059EWA2_9MICR</name>
<reference evidence="1 2" key="2">
    <citation type="submission" date="2014-03" db="EMBL/GenBank/DDBJ databases">
        <title>The Genome Sequence of Anncaliia algerae insect isolate PRA339.</title>
        <authorList>
            <consortium name="The Broad Institute Genome Sequencing Platform"/>
            <consortium name="The Broad Institute Genome Sequencing Center for Infectious Disease"/>
            <person name="Cuomo C."/>
            <person name="Becnel J."/>
            <person name="Sanscrainte N."/>
            <person name="Walker B."/>
            <person name="Young S.K."/>
            <person name="Zeng Q."/>
            <person name="Gargeya S."/>
            <person name="Fitzgerald M."/>
            <person name="Haas B."/>
            <person name="Abouelleil A."/>
            <person name="Alvarado L."/>
            <person name="Arachchi H.M."/>
            <person name="Berlin A.M."/>
            <person name="Chapman S.B."/>
            <person name="Dewar J."/>
            <person name="Goldberg J."/>
            <person name="Griggs A."/>
            <person name="Gujja S."/>
            <person name="Hansen M."/>
            <person name="Howarth C."/>
            <person name="Imamovic A."/>
            <person name="Larimer J."/>
            <person name="McCowan C."/>
            <person name="Murphy C."/>
            <person name="Neiman D."/>
            <person name="Pearson M."/>
            <person name="Priest M."/>
            <person name="Roberts A."/>
            <person name="Saif S."/>
            <person name="Shea T."/>
            <person name="Sisk P."/>
            <person name="Sykes S."/>
            <person name="Wortman J."/>
            <person name="Nusbaum C."/>
            <person name="Birren B."/>
        </authorList>
    </citation>
    <scope>NUCLEOTIDE SEQUENCE [LARGE SCALE GENOMIC DNA]</scope>
    <source>
        <strain evidence="1 2">PRA339</strain>
    </source>
</reference>
<sequence>MRDESSSKIYVMGHIVEIDESPFSKPKYNISQVPHSPWVVGGIDLETKECFFR</sequence>
<reference evidence="2" key="1">
    <citation type="submission" date="2013-02" db="EMBL/GenBank/DDBJ databases">
        <authorList>
            <consortium name="The Broad Institute Genome Sequencing Platform"/>
            <person name="Cuomo C."/>
            <person name="Becnel J."/>
            <person name="Sanscrainte N."/>
            <person name="Walker B."/>
            <person name="Young S.K."/>
            <person name="Zeng Q."/>
            <person name="Gargeya S."/>
            <person name="Fitzgerald M."/>
            <person name="Haas B."/>
            <person name="Abouelleil A."/>
            <person name="Alvarado L."/>
            <person name="Arachchi H.M."/>
            <person name="Berlin A.M."/>
            <person name="Chapman S.B."/>
            <person name="Dewar J."/>
            <person name="Goldberg J."/>
            <person name="Griggs A."/>
            <person name="Gujja S."/>
            <person name="Hansen M."/>
            <person name="Howarth C."/>
            <person name="Imamovic A."/>
            <person name="Larimer J."/>
            <person name="McCowan C."/>
            <person name="Murphy C."/>
            <person name="Neiman D."/>
            <person name="Pearson M."/>
            <person name="Priest M."/>
            <person name="Roberts A."/>
            <person name="Saif S."/>
            <person name="Shea T."/>
            <person name="Sisk P."/>
            <person name="Sykes S."/>
            <person name="Wortman J."/>
            <person name="Nusbaum C."/>
            <person name="Birren B."/>
        </authorList>
    </citation>
    <scope>NUCLEOTIDE SEQUENCE [LARGE SCALE GENOMIC DNA]</scope>
    <source>
        <strain evidence="2">PRA339</strain>
    </source>
</reference>
<gene>
    <name evidence="1" type="ORF">H312_03479</name>
</gene>
<dbReference type="OrthoDB" id="10382282at2759"/>
<dbReference type="VEuPathDB" id="MicrosporidiaDB:H312_03479"/>
<dbReference type="HOGENOM" id="CLU_044348_4_2_1"/>
<protein>
    <submittedName>
        <fullName evidence="1">Uncharacterized protein</fullName>
    </submittedName>
</protein>
<dbReference type="Proteomes" id="UP000030655">
    <property type="component" value="Unassembled WGS sequence"/>
</dbReference>
<dbReference type="AlphaFoldDB" id="A0A059EWA2"/>
<organism evidence="1 2">
    <name type="scientific">Anncaliia algerae PRA339</name>
    <dbReference type="NCBI Taxonomy" id="1288291"/>
    <lineage>
        <taxon>Eukaryota</taxon>
        <taxon>Fungi</taxon>
        <taxon>Fungi incertae sedis</taxon>
        <taxon>Microsporidia</taxon>
        <taxon>Tubulinosematoidea</taxon>
        <taxon>Tubulinosematidae</taxon>
        <taxon>Anncaliia</taxon>
    </lineage>
</organism>
<accession>A0A059EWA2</accession>
<evidence type="ECO:0000313" key="1">
    <source>
        <dbReference type="EMBL" id="KCZ79137.1"/>
    </source>
</evidence>
<proteinExistence type="predicted"/>
<dbReference type="EMBL" id="KK365353">
    <property type="protein sequence ID" value="KCZ79137.1"/>
    <property type="molecule type" value="Genomic_DNA"/>
</dbReference>